<dbReference type="GO" id="GO:0009252">
    <property type="term" value="P:peptidoglycan biosynthetic process"/>
    <property type="evidence" value="ECO:0007669"/>
    <property type="project" value="UniProtKB-UniPathway"/>
</dbReference>
<keyword evidence="4" id="KW-0121">Carboxypeptidase</keyword>
<dbReference type="EC" id="2.4.1.-" evidence="18"/>
<dbReference type="GO" id="GO:0008658">
    <property type="term" value="F:penicillin binding"/>
    <property type="evidence" value="ECO:0007669"/>
    <property type="project" value="InterPro"/>
</dbReference>
<dbReference type="SUPFAM" id="SSF56601">
    <property type="entry name" value="beta-lactamase/transpeptidase-like"/>
    <property type="match status" value="1"/>
</dbReference>
<keyword evidence="21" id="KW-1185">Reference proteome</keyword>
<dbReference type="STRING" id="1653334.GA0071312_2323"/>
<dbReference type="FunFam" id="1.10.3810.10:FF:000001">
    <property type="entry name" value="Penicillin-binding protein 1A"/>
    <property type="match status" value="1"/>
</dbReference>
<keyword evidence="6 18" id="KW-0328">Glycosyltransferase</keyword>
<dbReference type="GO" id="GO:0008360">
    <property type="term" value="P:regulation of cell shape"/>
    <property type="evidence" value="ECO:0007669"/>
    <property type="project" value="UniProtKB-KW"/>
</dbReference>
<feature type="domain" description="Penicillin-binding protein transpeptidase" evidence="16">
    <location>
        <begin position="374"/>
        <end position="621"/>
    </location>
</feature>
<dbReference type="GO" id="GO:0071555">
    <property type="term" value="P:cell wall organization"/>
    <property type="evidence" value="ECO:0007669"/>
    <property type="project" value="UniProtKB-KW"/>
</dbReference>
<comment type="caution">
    <text evidence="18">The sequence shown here is derived from an EMBL/GenBank/DDBJ whole genome shotgun (WGS) entry which is preliminary data.</text>
</comment>
<dbReference type="InterPro" id="IPR050396">
    <property type="entry name" value="Glycosyltr_51/Transpeptidase"/>
</dbReference>
<evidence type="ECO:0000256" key="12">
    <source>
        <dbReference type="ARBA" id="ARBA00023316"/>
    </source>
</evidence>
<keyword evidence="8 18" id="KW-0378">Hydrolase</keyword>
<feature type="compositionally biased region" description="Polar residues" evidence="15">
    <location>
        <begin position="706"/>
        <end position="719"/>
    </location>
</feature>
<dbReference type="PANTHER" id="PTHR32282:SF33">
    <property type="entry name" value="PEPTIDOGLYCAN GLYCOSYLTRANSFERASE"/>
    <property type="match status" value="1"/>
</dbReference>
<dbReference type="NCBIfam" id="TIGR02074">
    <property type="entry name" value="PBP_1a_fam"/>
    <property type="match status" value="1"/>
</dbReference>
<reference evidence="19 21" key="2">
    <citation type="submission" date="2016-08" db="EMBL/GenBank/DDBJ databases">
        <authorList>
            <person name="Varghese N."/>
            <person name="Submissions Spin"/>
        </authorList>
    </citation>
    <scope>NUCLEOTIDE SEQUENCE [LARGE SCALE GENOMIC DNA]</scope>
    <source>
        <strain evidence="19 21">HL-109</strain>
    </source>
</reference>
<comment type="catalytic activity">
    <reaction evidence="14">
        <text>[GlcNAc-(1-&gt;4)-Mur2Ac(oyl-L-Ala-gamma-D-Glu-L-Lys-D-Ala-D-Ala)](n)-di-trans,octa-cis-undecaprenyl diphosphate + beta-D-GlcNAc-(1-&gt;4)-Mur2Ac(oyl-L-Ala-gamma-D-Glu-L-Lys-D-Ala-D-Ala)-di-trans,octa-cis-undecaprenyl diphosphate = [GlcNAc-(1-&gt;4)-Mur2Ac(oyl-L-Ala-gamma-D-Glu-L-Lys-D-Ala-D-Ala)](n+1)-di-trans,octa-cis-undecaprenyl diphosphate + di-trans,octa-cis-undecaprenyl diphosphate + H(+)</text>
        <dbReference type="Rhea" id="RHEA:23708"/>
        <dbReference type="Rhea" id="RHEA-COMP:9602"/>
        <dbReference type="Rhea" id="RHEA-COMP:9603"/>
        <dbReference type="ChEBI" id="CHEBI:15378"/>
        <dbReference type="ChEBI" id="CHEBI:58405"/>
        <dbReference type="ChEBI" id="CHEBI:60033"/>
        <dbReference type="ChEBI" id="CHEBI:78435"/>
        <dbReference type="EC" id="2.4.99.28"/>
    </reaction>
</comment>
<dbReference type="PANTHER" id="PTHR32282">
    <property type="entry name" value="BINDING PROTEIN TRANSPEPTIDASE, PUTATIVE-RELATED"/>
    <property type="match status" value="1"/>
</dbReference>
<dbReference type="GO" id="GO:0006508">
    <property type="term" value="P:proteolysis"/>
    <property type="evidence" value="ECO:0007669"/>
    <property type="project" value="UniProtKB-KW"/>
</dbReference>
<evidence type="ECO:0000256" key="3">
    <source>
        <dbReference type="ARBA" id="ARBA00007739"/>
    </source>
</evidence>
<evidence type="ECO:0000313" key="18">
    <source>
        <dbReference type="EMBL" id="KPQ12484.1"/>
    </source>
</evidence>
<protein>
    <submittedName>
        <fullName evidence="18">Penicillin-binding protein 1A</fullName>
        <ecNumber evidence="18">2.4.1.-</ecNumber>
        <ecNumber evidence="18">3.4.-.-</ecNumber>
    </submittedName>
</protein>
<proteinExistence type="inferred from homology"/>
<keyword evidence="12" id="KW-0961">Cell wall biogenesis/degradation</keyword>
<dbReference type="Gene3D" id="1.10.3810.10">
    <property type="entry name" value="Biosynthetic peptidoglycan transglycosylase-like"/>
    <property type="match status" value="1"/>
</dbReference>
<keyword evidence="10" id="KW-0573">Peptidoglycan synthesis</keyword>
<evidence type="ECO:0000313" key="19">
    <source>
        <dbReference type="EMBL" id="SCC81385.1"/>
    </source>
</evidence>
<evidence type="ECO:0000256" key="7">
    <source>
        <dbReference type="ARBA" id="ARBA00022679"/>
    </source>
</evidence>
<dbReference type="SUPFAM" id="SSF53955">
    <property type="entry name" value="Lysozyme-like"/>
    <property type="match status" value="1"/>
</dbReference>
<dbReference type="GO" id="GO:0030288">
    <property type="term" value="C:outer membrane-bounded periplasmic space"/>
    <property type="evidence" value="ECO:0007669"/>
    <property type="project" value="TreeGrafter"/>
</dbReference>
<dbReference type="InterPro" id="IPR023346">
    <property type="entry name" value="Lysozyme-like_dom_sf"/>
</dbReference>
<gene>
    <name evidence="18" type="primary">mrcA-2</name>
    <name evidence="19" type="ORF">GA0071312_2323</name>
    <name evidence="18" type="ORF">HLUCCO17_02630</name>
</gene>
<dbReference type="Pfam" id="PF00912">
    <property type="entry name" value="Transgly"/>
    <property type="match status" value="1"/>
</dbReference>
<dbReference type="EMBL" id="LJSX01000002">
    <property type="protein sequence ID" value="KPQ12484.1"/>
    <property type="molecule type" value="Genomic_DNA"/>
</dbReference>
<dbReference type="PATRIC" id="fig|1653334.4.peg.1046"/>
<evidence type="ECO:0000256" key="4">
    <source>
        <dbReference type="ARBA" id="ARBA00022645"/>
    </source>
</evidence>
<comment type="similarity">
    <text evidence="3">In the N-terminal section; belongs to the glycosyltransferase 51 family.</text>
</comment>
<evidence type="ECO:0000256" key="14">
    <source>
        <dbReference type="ARBA" id="ARBA00049902"/>
    </source>
</evidence>
<dbReference type="UniPathway" id="UPA00219"/>
<evidence type="ECO:0000259" key="16">
    <source>
        <dbReference type="Pfam" id="PF00905"/>
    </source>
</evidence>
<dbReference type="Proteomes" id="UP000050497">
    <property type="component" value="Unassembled WGS sequence"/>
</dbReference>
<dbReference type="InterPro" id="IPR012338">
    <property type="entry name" value="Beta-lactam/transpept-like"/>
</dbReference>
<keyword evidence="5" id="KW-0645">Protease</keyword>
<evidence type="ECO:0000256" key="8">
    <source>
        <dbReference type="ARBA" id="ARBA00022801"/>
    </source>
</evidence>
<evidence type="ECO:0000256" key="5">
    <source>
        <dbReference type="ARBA" id="ARBA00022670"/>
    </source>
</evidence>
<evidence type="ECO:0000259" key="17">
    <source>
        <dbReference type="Pfam" id="PF00912"/>
    </source>
</evidence>
<evidence type="ECO:0000256" key="6">
    <source>
        <dbReference type="ARBA" id="ARBA00022676"/>
    </source>
</evidence>
<evidence type="ECO:0000256" key="15">
    <source>
        <dbReference type="SAM" id="MobiDB-lite"/>
    </source>
</evidence>
<dbReference type="EMBL" id="FMBM01000002">
    <property type="protein sequence ID" value="SCC81385.1"/>
    <property type="molecule type" value="Genomic_DNA"/>
</dbReference>
<feature type="domain" description="Glycosyl transferase family 51" evidence="17">
    <location>
        <begin position="118"/>
        <end position="283"/>
    </location>
</feature>
<evidence type="ECO:0000256" key="1">
    <source>
        <dbReference type="ARBA" id="ARBA00004752"/>
    </source>
</evidence>
<dbReference type="InterPro" id="IPR001264">
    <property type="entry name" value="Glyco_trans_51"/>
</dbReference>
<sequence>MGSLRLAPETSLWTRIKRWAADFDAWLSASAFEGQGDFKRFWRAYNRVMRVFRFRGIRRALLDLTSEAATLSVAAGAVLVMLAIPAFYETHVDWRRTQDFAVTFLDRQGEEVGRRGIRHDDSVRLEDFPDELIMAALATEDRRFFSHWGIDPIGTTRALVVNTRADAVVQGGSTITQQLAKNLFLNNERSMDRKIREAFLALWLEVQLDKEEILKLYLDRAYMGGGNFGVAAAADFYFGKSVKDLTLAESAMLAGLFKAPSRFSPHINLPAARARANEVLTNLVNAGFMSEGQVQVARQNPATAIDRGRDTPADFYFDWAFEQVREMAREGHFGNERVLIVKTPLDLELQSHADQAVENILRQHGEAYGVRDAAAVVMDPDGAVRAIVGGRDYGASQFNRATSALRQPGSAFKPFVYATVLSHLPYRPDSIVRDAPICIGNWCPNNYNRSFAGAMPMTTALARSINTIPVRFSLELGNGNAREGRAKIIEMTRRMGVRTPMQDTTSLPIGASEMTVMDMTAGYAVFANGGNRVDPYVALEVWNGFGEPLYSRRRDHEPERVLATSVVSDMNRMLATVPTAGTGRRAALDGVVSAGKTGTTNAYRDAWYGGYTGNYVSAIWFGNDNYESTRRMTGGSLPAMAWREIMSFAHQDVEIVPIPGLDTDETPLVAQAPESGMSDRTRNGSISRRSFEVIGGINRMFESASRPRTSFTPPRQSGTMVRPVRASRAGGFEVVSGR</sequence>
<organism evidence="18 20">
    <name type="scientific">Saliniramus fredricksonii</name>
    <dbReference type="NCBI Taxonomy" id="1653334"/>
    <lineage>
        <taxon>Bacteria</taxon>
        <taxon>Pseudomonadati</taxon>
        <taxon>Pseudomonadota</taxon>
        <taxon>Alphaproteobacteria</taxon>
        <taxon>Hyphomicrobiales</taxon>
        <taxon>Salinarimonadaceae</taxon>
        <taxon>Saliniramus</taxon>
    </lineage>
</organism>
<name>A0A0P8A4G9_9HYPH</name>
<evidence type="ECO:0000256" key="10">
    <source>
        <dbReference type="ARBA" id="ARBA00022984"/>
    </source>
</evidence>
<dbReference type="EC" id="3.4.-.-" evidence="18"/>
<dbReference type="GO" id="GO:0008955">
    <property type="term" value="F:peptidoglycan glycosyltransferase activity"/>
    <property type="evidence" value="ECO:0007669"/>
    <property type="project" value="UniProtKB-EC"/>
</dbReference>
<comment type="pathway">
    <text evidence="1">Cell wall biogenesis; peptidoglycan biosynthesis.</text>
</comment>
<evidence type="ECO:0000313" key="21">
    <source>
        <dbReference type="Proteomes" id="UP000182800"/>
    </source>
</evidence>
<comment type="catalytic activity">
    <reaction evidence="13">
        <text>Preferential cleavage: (Ac)2-L-Lys-D-Ala-|-D-Ala. Also transpeptidation of peptidyl-alanyl moieties that are N-acyl substituents of D-alanine.</text>
        <dbReference type="EC" id="3.4.16.4"/>
    </reaction>
</comment>
<dbReference type="Proteomes" id="UP000182800">
    <property type="component" value="Unassembled WGS sequence"/>
</dbReference>
<dbReference type="AlphaFoldDB" id="A0A0P8A4G9"/>
<comment type="similarity">
    <text evidence="2">In the C-terminal section; belongs to the transpeptidase family.</text>
</comment>
<accession>A0A0P8A4G9</accession>
<evidence type="ECO:0000256" key="2">
    <source>
        <dbReference type="ARBA" id="ARBA00007090"/>
    </source>
</evidence>
<evidence type="ECO:0000256" key="9">
    <source>
        <dbReference type="ARBA" id="ARBA00022960"/>
    </source>
</evidence>
<feature type="region of interest" description="Disordered" evidence="15">
    <location>
        <begin position="704"/>
        <end position="725"/>
    </location>
</feature>
<dbReference type="Gene3D" id="3.40.710.10">
    <property type="entry name" value="DD-peptidase/beta-lactamase superfamily"/>
    <property type="match status" value="1"/>
</dbReference>
<keyword evidence="9" id="KW-0133">Cell shape</keyword>
<evidence type="ECO:0000256" key="11">
    <source>
        <dbReference type="ARBA" id="ARBA00023268"/>
    </source>
</evidence>
<reference evidence="18 20" key="1">
    <citation type="submission" date="2015-09" db="EMBL/GenBank/DDBJ databases">
        <title>Identification and resolution of microdiversity through metagenomic sequencing of parallel consortia.</title>
        <authorList>
            <person name="Nelson W.C."/>
            <person name="Romine M.F."/>
            <person name="Lindemann S.R."/>
        </authorList>
    </citation>
    <scope>NUCLEOTIDE SEQUENCE [LARGE SCALE GENOMIC DNA]</scope>
    <source>
        <strain evidence="18">HL-109</strain>
    </source>
</reference>
<dbReference type="OrthoDB" id="9766909at2"/>
<dbReference type="InterPro" id="IPR001460">
    <property type="entry name" value="PCN-bd_Tpept"/>
</dbReference>
<evidence type="ECO:0000256" key="13">
    <source>
        <dbReference type="ARBA" id="ARBA00034000"/>
    </source>
</evidence>
<dbReference type="InterPro" id="IPR036950">
    <property type="entry name" value="PBP_transglycosylase"/>
</dbReference>
<keyword evidence="11" id="KW-0511">Multifunctional enzyme</keyword>
<dbReference type="GO" id="GO:0009002">
    <property type="term" value="F:serine-type D-Ala-D-Ala carboxypeptidase activity"/>
    <property type="evidence" value="ECO:0007669"/>
    <property type="project" value="UniProtKB-EC"/>
</dbReference>
<dbReference type="Pfam" id="PF00905">
    <property type="entry name" value="Transpeptidase"/>
    <property type="match status" value="1"/>
</dbReference>
<evidence type="ECO:0000313" key="20">
    <source>
        <dbReference type="Proteomes" id="UP000050497"/>
    </source>
</evidence>
<keyword evidence="7 18" id="KW-0808">Transferase</keyword>